<name>A0AAV6HW66_9ERIC</name>
<evidence type="ECO:0000259" key="1">
    <source>
        <dbReference type="Pfam" id="PF07002"/>
    </source>
</evidence>
<comment type="caution">
    <text evidence="2">The sequence shown here is derived from an EMBL/GenBank/DDBJ whole genome shotgun (WGS) entry which is preliminary data.</text>
</comment>
<dbReference type="AlphaFoldDB" id="A0AAV6HW66"/>
<dbReference type="EMBL" id="JACTNZ010000013">
    <property type="protein sequence ID" value="KAG5516771.1"/>
    <property type="molecule type" value="Genomic_DNA"/>
</dbReference>
<dbReference type="PANTHER" id="PTHR10857:SF120">
    <property type="entry name" value="PROTEIN BONZAI 3"/>
    <property type="match status" value="1"/>
</dbReference>
<feature type="domain" description="Copine C-terminal" evidence="1">
    <location>
        <begin position="1"/>
        <end position="101"/>
    </location>
</feature>
<protein>
    <recommendedName>
        <fullName evidence="1">Copine C-terminal domain-containing protein</fullName>
    </recommendedName>
</protein>
<organism evidence="2 3">
    <name type="scientific">Rhododendron griersonianum</name>
    <dbReference type="NCBI Taxonomy" id="479676"/>
    <lineage>
        <taxon>Eukaryota</taxon>
        <taxon>Viridiplantae</taxon>
        <taxon>Streptophyta</taxon>
        <taxon>Embryophyta</taxon>
        <taxon>Tracheophyta</taxon>
        <taxon>Spermatophyta</taxon>
        <taxon>Magnoliopsida</taxon>
        <taxon>eudicotyledons</taxon>
        <taxon>Gunneridae</taxon>
        <taxon>Pentapetalae</taxon>
        <taxon>asterids</taxon>
        <taxon>Ericales</taxon>
        <taxon>Ericaceae</taxon>
        <taxon>Ericoideae</taxon>
        <taxon>Rhodoreae</taxon>
        <taxon>Rhododendron</taxon>
    </lineage>
</organism>
<evidence type="ECO:0000313" key="3">
    <source>
        <dbReference type="Proteomes" id="UP000823749"/>
    </source>
</evidence>
<dbReference type="Proteomes" id="UP000823749">
    <property type="component" value="Chromosome 13"/>
</dbReference>
<keyword evidence="3" id="KW-1185">Reference proteome</keyword>
<feature type="domain" description="Copine C-terminal" evidence="1">
    <location>
        <begin position="259"/>
        <end position="349"/>
    </location>
</feature>
<dbReference type="InterPro" id="IPR045052">
    <property type="entry name" value="Copine"/>
</dbReference>
<accession>A0AAV6HW66</accession>
<dbReference type="GO" id="GO:0005544">
    <property type="term" value="F:calcium-dependent phospholipid binding"/>
    <property type="evidence" value="ECO:0007669"/>
    <property type="project" value="InterPro"/>
</dbReference>
<evidence type="ECO:0000313" key="2">
    <source>
        <dbReference type="EMBL" id="KAG5516771.1"/>
    </source>
</evidence>
<proteinExistence type="predicted"/>
<dbReference type="PANTHER" id="PTHR10857">
    <property type="entry name" value="COPINE"/>
    <property type="match status" value="1"/>
</dbReference>
<reference evidence="2 3" key="1">
    <citation type="submission" date="2020-08" db="EMBL/GenBank/DDBJ databases">
        <title>Plant Genome Project.</title>
        <authorList>
            <person name="Zhang R.-G."/>
        </authorList>
    </citation>
    <scope>NUCLEOTIDE SEQUENCE [LARGE SCALE GENOMIC DNA]</scope>
    <source>
        <strain evidence="2">WSP0</strain>
        <tissue evidence="2">Leaf</tissue>
    </source>
</reference>
<gene>
    <name evidence="2" type="ORF">RHGRI_037497</name>
</gene>
<dbReference type="GO" id="GO:0071277">
    <property type="term" value="P:cellular response to calcium ion"/>
    <property type="evidence" value="ECO:0007669"/>
    <property type="project" value="TreeGrafter"/>
</dbReference>
<sequence>MEVGEVIQFYDSDWQFHLGALVEGHMTVQYLIVLTFNLNRGAGCVKVEGVEGIMASYASALHKVTLAGPTLFGQVINTAAEIASRSISCNSSKYFVLLIITILDVDIGCQLESSTGWVATRDFVLFVPMREVHGGQITGVQGLLEEFTWYNVMASNYNVEYKFFFLIGYNVEYIARGLGYVLWWFVTCNFMFLEELCLHLRPWNPIPDNSAFSPLLPSLSCGFFSLYVPDPPSLYSVKTATSTAVESEAFALLMPIQMVEGVECITASALHYVALAGPTLYGQVVNTAAEIASRSISYNSSKLIITDGVVTDLQETKDALVRASDLPFPVLIGGVGGADFKQMEHFEIELMELCSYNEELYWTAQKWTYNCMTLHLKNVKIAGSWWCCDSNFLAFIQLLLRNARVLQKMFITNPNDYRLEDYFQAAQELLSFSRSSPDTVVIFC</sequence>
<dbReference type="Pfam" id="PF07002">
    <property type="entry name" value="Copine"/>
    <property type="match status" value="2"/>
</dbReference>
<dbReference type="InterPro" id="IPR010734">
    <property type="entry name" value="Copine_C"/>
</dbReference>
<dbReference type="GO" id="GO:0005886">
    <property type="term" value="C:plasma membrane"/>
    <property type="evidence" value="ECO:0007669"/>
    <property type="project" value="TreeGrafter"/>
</dbReference>